<accession>A0A559J0P9</accession>
<reference evidence="3 4" key="1">
    <citation type="submission" date="2019-07" db="EMBL/GenBank/DDBJ databases">
        <authorList>
            <person name="Kim J."/>
        </authorList>
    </citation>
    <scope>NUCLEOTIDE SEQUENCE [LARGE SCALE GENOMIC DNA]</scope>
    <source>
        <strain evidence="3 4">N4</strain>
    </source>
</reference>
<feature type="transmembrane region" description="Helical" evidence="1">
    <location>
        <begin position="83"/>
        <end position="104"/>
    </location>
</feature>
<dbReference type="RefSeq" id="WP_144989878.1">
    <property type="nucleotide sequence ID" value="NZ_VNJK01000001.1"/>
</dbReference>
<proteinExistence type="predicted"/>
<dbReference type="Pfam" id="PF02517">
    <property type="entry name" value="Rce1-like"/>
    <property type="match status" value="1"/>
</dbReference>
<protein>
    <submittedName>
        <fullName evidence="3">CPBP family intramembrane metalloprotease</fullName>
    </submittedName>
</protein>
<evidence type="ECO:0000256" key="1">
    <source>
        <dbReference type="SAM" id="Phobius"/>
    </source>
</evidence>
<evidence type="ECO:0000259" key="2">
    <source>
        <dbReference type="Pfam" id="PF02517"/>
    </source>
</evidence>
<sequence length="293" mass="32860">MKKMKSIHLLLAGWATLVFGLFLAIFFTDIAGQLFGLSRQSEKWISAILMTALVVPTILYLYRYVYQMTGVSPKTPEYSWKKLYHFFTGMFFAIALASLGFFIANSQGLLSITQWHAPDQWFAALFINIIIAFLYEAFPEELALRGLLYDVLRHRFKAWLAVPLQMLLFISVPISVSLLQELFGMAPGNIINMGYVITIISFGFVLQLVRLWSGNIWASMGFHIAYLEIMRFVVVAKGYGASPILTYHESVPGIIIIIPAVVILGGGVASLVILGVKHLVQKRKMKRAASLTN</sequence>
<keyword evidence="1" id="KW-0472">Membrane</keyword>
<evidence type="ECO:0000313" key="4">
    <source>
        <dbReference type="Proteomes" id="UP000318102"/>
    </source>
</evidence>
<dbReference type="OrthoDB" id="6059004at2"/>
<dbReference type="GO" id="GO:0008237">
    <property type="term" value="F:metallopeptidase activity"/>
    <property type="evidence" value="ECO:0007669"/>
    <property type="project" value="UniProtKB-KW"/>
</dbReference>
<feature type="transmembrane region" description="Helical" evidence="1">
    <location>
        <begin position="44"/>
        <end position="62"/>
    </location>
</feature>
<dbReference type="GO" id="GO:0004175">
    <property type="term" value="F:endopeptidase activity"/>
    <property type="evidence" value="ECO:0007669"/>
    <property type="project" value="UniProtKB-ARBA"/>
</dbReference>
<comment type="caution">
    <text evidence="3">The sequence shown here is derived from an EMBL/GenBank/DDBJ whole genome shotgun (WGS) entry which is preliminary data.</text>
</comment>
<feature type="domain" description="CAAX prenyl protease 2/Lysostaphin resistance protein A-like" evidence="2">
    <location>
        <begin position="125"/>
        <end position="226"/>
    </location>
</feature>
<dbReference type="Proteomes" id="UP000318102">
    <property type="component" value="Unassembled WGS sequence"/>
</dbReference>
<keyword evidence="1" id="KW-1133">Transmembrane helix</keyword>
<dbReference type="GO" id="GO:0080120">
    <property type="term" value="P:CAAX-box protein maturation"/>
    <property type="evidence" value="ECO:0007669"/>
    <property type="project" value="UniProtKB-ARBA"/>
</dbReference>
<dbReference type="EMBL" id="VNJK01000001">
    <property type="protein sequence ID" value="TVX93411.1"/>
    <property type="molecule type" value="Genomic_DNA"/>
</dbReference>
<keyword evidence="1" id="KW-0812">Transmembrane</keyword>
<organism evidence="3 4">
    <name type="scientific">Paenibacillus agilis</name>
    <dbReference type="NCBI Taxonomy" id="3020863"/>
    <lineage>
        <taxon>Bacteria</taxon>
        <taxon>Bacillati</taxon>
        <taxon>Bacillota</taxon>
        <taxon>Bacilli</taxon>
        <taxon>Bacillales</taxon>
        <taxon>Paenibacillaceae</taxon>
        <taxon>Paenibacillus</taxon>
    </lineage>
</organism>
<keyword evidence="3" id="KW-0645">Protease</keyword>
<keyword evidence="4" id="KW-1185">Reference proteome</keyword>
<gene>
    <name evidence="3" type="ORF">FPZ44_10310</name>
</gene>
<keyword evidence="3" id="KW-0482">Metalloprotease</keyword>
<evidence type="ECO:0000313" key="3">
    <source>
        <dbReference type="EMBL" id="TVX93411.1"/>
    </source>
</evidence>
<feature type="transmembrane region" description="Helical" evidence="1">
    <location>
        <begin position="216"/>
        <end position="234"/>
    </location>
</feature>
<feature type="transmembrane region" description="Helical" evidence="1">
    <location>
        <begin position="158"/>
        <end position="178"/>
    </location>
</feature>
<dbReference type="AlphaFoldDB" id="A0A559J0P9"/>
<feature type="transmembrane region" description="Helical" evidence="1">
    <location>
        <begin position="190"/>
        <end position="209"/>
    </location>
</feature>
<dbReference type="InterPro" id="IPR003675">
    <property type="entry name" value="Rce1/LyrA-like_dom"/>
</dbReference>
<keyword evidence="3" id="KW-0378">Hydrolase</keyword>
<name>A0A559J0P9_9BACL</name>
<feature type="transmembrane region" description="Helical" evidence="1">
    <location>
        <begin position="254"/>
        <end position="276"/>
    </location>
</feature>
<feature type="transmembrane region" description="Helical" evidence="1">
    <location>
        <begin position="120"/>
        <end position="138"/>
    </location>
</feature>